<accession>A0A917JEC4</accession>
<feature type="transmembrane region" description="Helical" evidence="3">
    <location>
        <begin position="9"/>
        <end position="30"/>
    </location>
</feature>
<feature type="transmembrane region" description="Helical" evidence="3">
    <location>
        <begin position="78"/>
        <end position="97"/>
    </location>
</feature>
<comment type="caution">
    <text evidence="4">The sequence shown here is derived from an EMBL/GenBank/DDBJ whole genome shotgun (WGS) entry which is preliminary data.</text>
</comment>
<evidence type="ECO:0000313" key="4">
    <source>
        <dbReference type="EMBL" id="GGI65094.1"/>
    </source>
</evidence>
<dbReference type="Gene3D" id="1.10.1760.20">
    <property type="match status" value="1"/>
</dbReference>
<evidence type="ECO:0000256" key="2">
    <source>
        <dbReference type="ARBA" id="ARBA00022989"/>
    </source>
</evidence>
<dbReference type="GO" id="GO:0016020">
    <property type="term" value="C:membrane"/>
    <property type="evidence" value="ECO:0007669"/>
    <property type="project" value="InterPro"/>
</dbReference>
<dbReference type="Pfam" id="PF07155">
    <property type="entry name" value="ECF-ribofla_trS"/>
    <property type="match status" value="1"/>
</dbReference>
<keyword evidence="5" id="KW-1185">Reference proteome</keyword>
<dbReference type="AlphaFoldDB" id="A0A917JEC4"/>
<feature type="transmembrane region" description="Helical" evidence="3">
    <location>
        <begin position="42"/>
        <end position="66"/>
    </location>
</feature>
<evidence type="ECO:0000256" key="3">
    <source>
        <dbReference type="SAM" id="Phobius"/>
    </source>
</evidence>
<dbReference type="EMBL" id="BMDT01000002">
    <property type="protein sequence ID" value="GGI65094.1"/>
    <property type="molecule type" value="Genomic_DNA"/>
</dbReference>
<name>A0A917JEC4_9ENTE</name>
<evidence type="ECO:0000313" key="5">
    <source>
        <dbReference type="Proteomes" id="UP000622610"/>
    </source>
</evidence>
<reference evidence="4" key="2">
    <citation type="submission" date="2020-09" db="EMBL/GenBank/DDBJ databases">
        <authorList>
            <person name="Sun Q."/>
            <person name="Sedlacek I."/>
        </authorList>
    </citation>
    <scope>NUCLEOTIDE SEQUENCE</scope>
    <source>
        <strain evidence="4">CCM 8433</strain>
    </source>
</reference>
<feature type="transmembrane region" description="Helical" evidence="3">
    <location>
        <begin position="103"/>
        <end position="121"/>
    </location>
</feature>
<evidence type="ECO:0000256" key="1">
    <source>
        <dbReference type="ARBA" id="ARBA00022692"/>
    </source>
</evidence>
<sequence length="175" mass="18811">MIRENSARTIVFVSLFAALTVIGTMIKIPMPTGAFAHLGNAVLLLAVLLLGYTKGSLAGGLGFMIFDILNGYAAEAPYFLLESFVVGAFAYGGFLLYKKNPTHVWQLIVIGSLTGLGKLLMTQLKNTVLFVFLGNDLSTAFIAAAAKLPASLINVVTTIIIVALLYFPLKRILKR</sequence>
<reference evidence="4" key="1">
    <citation type="journal article" date="2014" name="Int. J. Syst. Evol. Microbiol.">
        <title>Complete genome sequence of Corynebacterium casei LMG S-19264T (=DSM 44701T), isolated from a smear-ripened cheese.</title>
        <authorList>
            <consortium name="US DOE Joint Genome Institute (JGI-PGF)"/>
            <person name="Walter F."/>
            <person name="Albersmeier A."/>
            <person name="Kalinowski J."/>
            <person name="Ruckert C."/>
        </authorList>
    </citation>
    <scope>NUCLEOTIDE SEQUENCE</scope>
    <source>
        <strain evidence="4">CCM 8433</strain>
    </source>
</reference>
<dbReference type="PANTHER" id="PTHR37815:SF3">
    <property type="entry name" value="UPF0397 PROTEIN SPR0429"/>
    <property type="match status" value="1"/>
</dbReference>
<keyword evidence="3" id="KW-0472">Membrane</keyword>
<dbReference type="PANTHER" id="PTHR37815">
    <property type="entry name" value="UPF0397 PROTEIN BC_2624-RELATED"/>
    <property type="match status" value="1"/>
</dbReference>
<feature type="transmembrane region" description="Helical" evidence="3">
    <location>
        <begin position="128"/>
        <end position="146"/>
    </location>
</feature>
<keyword evidence="2 3" id="KW-1133">Transmembrane helix</keyword>
<organism evidence="4 5">
    <name type="scientific">Enterococcus alcedinis</name>
    <dbReference type="NCBI Taxonomy" id="1274384"/>
    <lineage>
        <taxon>Bacteria</taxon>
        <taxon>Bacillati</taxon>
        <taxon>Bacillota</taxon>
        <taxon>Bacilli</taxon>
        <taxon>Lactobacillales</taxon>
        <taxon>Enterococcaceae</taxon>
        <taxon>Enterococcus</taxon>
    </lineage>
</organism>
<dbReference type="Proteomes" id="UP000622610">
    <property type="component" value="Unassembled WGS sequence"/>
</dbReference>
<protein>
    <submittedName>
        <fullName evidence="4">Membrane protein</fullName>
    </submittedName>
</protein>
<feature type="transmembrane region" description="Helical" evidence="3">
    <location>
        <begin position="152"/>
        <end position="169"/>
    </location>
</feature>
<dbReference type="RefSeq" id="WP_188366937.1">
    <property type="nucleotide sequence ID" value="NZ_BMDT01000002.1"/>
</dbReference>
<proteinExistence type="predicted"/>
<dbReference type="InterPro" id="IPR009825">
    <property type="entry name" value="ECF_substrate-spec-like"/>
</dbReference>
<keyword evidence="1 3" id="KW-0812">Transmembrane</keyword>
<gene>
    <name evidence="4" type="ORF">GCM10011482_07480</name>
</gene>